<feature type="compositionally biased region" description="Basic and acidic residues" evidence="1">
    <location>
        <begin position="1021"/>
        <end position="1033"/>
    </location>
</feature>
<evidence type="ECO:0000313" key="2">
    <source>
        <dbReference type="EMBL" id="CCX11722.1"/>
    </source>
</evidence>
<dbReference type="Proteomes" id="UP000018144">
    <property type="component" value="Unassembled WGS sequence"/>
</dbReference>
<feature type="compositionally biased region" description="Low complexity" evidence="1">
    <location>
        <begin position="670"/>
        <end position="680"/>
    </location>
</feature>
<feature type="compositionally biased region" description="Pro residues" evidence="1">
    <location>
        <begin position="681"/>
        <end position="703"/>
    </location>
</feature>
<feature type="compositionally biased region" description="Basic and acidic residues" evidence="1">
    <location>
        <begin position="474"/>
        <end position="492"/>
    </location>
</feature>
<feature type="region of interest" description="Disordered" evidence="1">
    <location>
        <begin position="883"/>
        <end position="1061"/>
    </location>
</feature>
<evidence type="ECO:0000313" key="3">
    <source>
        <dbReference type="Proteomes" id="UP000018144"/>
    </source>
</evidence>
<feature type="region of interest" description="Disordered" evidence="1">
    <location>
        <begin position="838"/>
        <end position="861"/>
    </location>
</feature>
<feature type="compositionally biased region" description="Basic and acidic residues" evidence="1">
    <location>
        <begin position="238"/>
        <end position="254"/>
    </location>
</feature>
<organism evidence="2 3">
    <name type="scientific">Pyronema omphalodes (strain CBS 100304)</name>
    <name type="common">Pyronema confluens</name>
    <dbReference type="NCBI Taxonomy" id="1076935"/>
    <lineage>
        <taxon>Eukaryota</taxon>
        <taxon>Fungi</taxon>
        <taxon>Dikarya</taxon>
        <taxon>Ascomycota</taxon>
        <taxon>Pezizomycotina</taxon>
        <taxon>Pezizomycetes</taxon>
        <taxon>Pezizales</taxon>
        <taxon>Pyronemataceae</taxon>
        <taxon>Pyronema</taxon>
    </lineage>
</organism>
<feature type="compositionally biased region" description="Low complexity" evidence="1">
    <location>
        <begin position="899"/>
        <end position="918"/>
    </location>
</feature>
<feature type="compositionally biased region" description="Polar residues" evidence="1">
    <location>
        <begin position="426"/>
        <end position="442"/>
    </location>
</feature>
<feature type="region of interest" description="Disordered" evidence="1">
    <location>
        <begin position="1"/>
        <end position="41"/>
    </location>
</feature>
<dbReference type="AlphaFoldDB" id="U4L5Y8"/>
<feature type="compositionally biased region" description="Acidic residues" evidence="1">
    <location>
        <begin position="1"/>
        <end position="11"/>
    </location>
</feature>
<feature type="compositionally biased region" description="Polar residues" evidence="1">
    <location>
        <begin position="633"/>
        <end position="642"/>
    </location>
</feature>
<feature type="compositionally biased region" description="Pro residues" evidence="1">
    <location>
        <begin position="225"/>
        <end position="235"/>
    </location>
</feature>
<feature type="region of interest" description="Disordered" evidence="1">
    <location>
        <begin position="215"/>
        <end position="494"/>
    </location>
</feature>
<protein>
    <submittedName>
        <fullName evidence="2">Uncharacterized protein</fullName>
    </submittedName>
</protein>
<feature type="compositionally biased region" description="Basic and acidic residues" evidence="1">
    <location>
        <begin position="361"/>
        <end position="375"/>
    </location>
</feature>
<keyword evidence="3" id="KW-1185">Reference proteome</keyword>
<feature type="compositionally biased region" description="Basic residues" evidence="1">
    <location>
        <begin position="1042"/>
        <end position="1057"/>
    </location>
</feature>
<reference evidence="2 3" key="1">
    <citation type="journal article" date="2013" name="PLoS Genet.">
        <title>The genome and development-dependent transcriptomes of Pyronema confluens: a window into fungal evolution.</title>
        <authorList>
            <person name="Traeger S."/>
            <person name="Altegoer F."/>
            <person name="Freitag M."/>
            <person name="Gabaldon T."/>
            <person name="Kempken F."/>
            <person name="Kumar A."/>
            <person name="Marcet-Houben M."/>
            <person name="Poggeler S."/>
            <person name="Stajich J.E."/>
            <person name="Nowrousian M."/>
        </authorList>
    </citation>
    <scope>NUCLEOTIDE SEQUENCE [LARGE SCALE GENOMIC DNA]</scope>
    <source>
        <strain evidence="3">CBS 100304</strain>
        <tissue evidence="2">Vegetative mycelium</tissue>
    </source>
</reference>
<feature type="compositionally biased region" description="Basic residues" evidence="1">
    <location>
        <begin position="845"/>
        <end position="854"/>
    </location>
</feature>
<gene>
    <name evidence="2" type="ORF">PCON_11316</name>
</gene>
<sequence length="1084" mass="116229">MREIADSESEGDFSSSPPPESPVKPPEDGFLLPAIPDPTPIEEARRRDEQLPMELEGMVEIPTQKDSQLSEAHGNLAKVGNNDSHNDGKVPDNGEEIQQAIAVAHAALIAPSSGDTVLVQTYPPGSNPSATQIWSHALTHPVNSTSEATSSADYLATIWESRAVSAVSSEVGVKDNNKKDSIGSGDSFASVDAAVVEQLPVPSVELPPSAVKKGEYEVFSEDAEPPSPSLPPPPQLSRIDKEKSTDSTHRKDMEIYELPGSDDVPPPAKRSKTTKPVESSDAAVTLDNQYKPKDTRQYPDPALPQPPKGQRDILDLCSSSPPRVKKRTVSSAILEAARKKRRALTNLAHPPDAEDPTDGNFSEKPERPTPKRTKTEILGTVETKRKKRKTLNDLTIPPVDHSSDSDFAGGPTPARKKSKKAETHQEPLTNMAEETSTKSTRSNTDEAGLLPPLPKAKRKRDLTKELTDFLPLPDAKDAPTGRAAKERSRTEVDPYSVDEADFLAEFRIASEWRAAKGKKPGATQQPPPPEVYSDGELGSKGKKEKKKKEPAKKARGIMSLEDMLEPTPAELQLQQENVGTISRPHSALPSRQNSGYNSPADYHTPPLGAVAPVAPMMSFAPPPPPAEMSAEVQQMQPVQDSHFSLAEPLPAESRPSAESVVPPSEHSSIPAPLLPEAQAAPVPPPQEAQPPLPPPKQPAPPESPSRLAKRSYTKARFVADSDDEMDGPLSDVPAPAEVGKQPGKEKAVKEKKTLARKKTALPKDPEDEASTADTTAGSAGKRERGEPEGLDVVDELTAVDAPMVQQKKRSLSKKKVNEEAVVDDTAAPAGVMEAVEVPMVEAPKKKGRTSTKSKKAQEALRAQEAQEAADLAAAIEASLAVSAGTEAGGAHVDEPSGDVEAAPVPVESVEVMEAVEVVEAPKKKGRTNTRTNTRIKKGEKAAAAEAIPDAPTGDPATEEVAAQETVTPAPKKRSNTGRGRKKKEPNPPPEPEPEPEIVKEATPEPEKTTPEQSFSAVRESTVSKKDKMDEEPRTPAPDSPSKKKAAKPTHSPIKRSAKVPFRVGLSKRARIEPLLTIRRPTKPA</sequence>
<feature type="compositionally biased region" description="Basic and acidic residues" evidence="1">
    <location>
        <begin position="742"/>
        <end position="753"/>
    </location>
</feature>
<feature type="compositionally biased region" description="Basic residues" evidence="1">
    <location>
        <begin position="970"/>
        <end position="983"/>
    </location>
</feature>
<dbReference type="EMBL" id="HF935642">
    <property type="protein sequence ID" value="CCX11722.1"/>
    <property type="molecule type" value="Genomic_DNA"/>
</dbReference>
<feature type="compositionally biased region" description="Low complexity" evidence="1">
    <location>
        <begin position="609"/>
        <end position="619"/>
    </location>
</feature>
<name>U4L5Y8_PYROM</name>
<feature type="compositionally biased region" description="Basic residues" evidence="1">
    <location>
        <begin position="540"/>
        <end position="555"/>
    </location>
</feature>
<evidence type="ECO:0000256" key="1">
    <source>
        <dbReference type="SAM" id="MobiDB-lite"/>
    </source>
</evidence>
<accession>U4L5Y8</accession>
<feature type="compositionally biased region" description="Basic residues" evidence="1">
    <location>
        <begin position="923"/>
        <end position="935"/>
    </location>
</feature>
<dbReference type="OrthoDB" id="5404794at2759"/>
<feature type="compositionally biased region" description="Basic and acidic residues" evidence="1">
    <location>
        <begin position="996"/>
        <end position="1009"/>
    </location>
</feature>
<feature type="region of interest" description="Disordered" evidence="1">
    <location>
        <begin position="515"/>
        <end position="818"/>
    </location>
</feature>
<dbReference type="OMA" id="DYLATIW"/>
<proteinExistence type="predicted"/>